<dbReference type="Proteomes" id="UP000824469">
    <property type="component" value="Unassembled WGS sequence"/>
</dbReference>
<protein>
    <recommendedName>
        <fullName evidence="6">Peptidase A1 domain-containing protein</fullName>
    </recommendedName>
</protein>
<dbReference type="CDD" id="cd05476">
    <property type="entry name" value="pepsin_A_like_plant"/>
    <property type="match status" value="1"/>
</dbReference>
<dbReference type="InterPro" id="IPR032799">
    <property type="entry name" value="TAXi_C"/>
</dbReference>
<feature type="active site" evidence="5">
    <location>
        <position position="105"/>
    </location>
</feature>
<proteinExistence type="inferred from homology"/>
<comment type="caution">
    <text evidence="7">The sequence shown here is derived from an EMBL/GenBank/DDBJ whole genome shotgun (WGS) entry which is preliminary data.</text>
</comment>
<dbReference type="OMA" id="AYRAHDG"/>
<dbReference type="PANTHER" id="PTHR13683:SF768">
    <property type="entry name" value="EUKARYOTIC ASPARTYL PROTEASE FAMILY PROTEIN"/>
    <property type="match status" value="1"/>
</dbReference>
<dbReference type="InterPro" id="IPR034161">
    <property type="entry name" value="Pepsin-like_plant"/>
</dbReference>
<name>A0AA38FF50_TAXCH</name>
<dbReference type="PRINTS" id="PR00792">
    <property type="entry name" value="PEPSIN"/>
</dbReference>
<keyword evidence="8" id="KW-1185">Reference proteome</keyword>
<dbReference type="SUPFAM" id="SSF50630">
    <property type="entry name" value="Acid proteases"/>
    <property type="match status" value="1"/>
</dbReference>
<dbReference type="GO" id="GO:0004190">
    <property type="term" value="F:aspartic-type endopeptidase activity"/>
    <property type="evidence" value="ECO:0007669"/>
    <property type="project" value="UniProtKB-KW"/>
</dbReference>
<dbReference type="Pfam" id="PF14541">
    <property type="entry name" value="TAXi_C"/>
    <property type="match status" value="1"/>
</dbReference>
<dbReference type="PANTHER" id="PTHR13683">
    <property type="entry name" value="ASPARTYL PROTEASES"/>
    <property type="match status" value="1"/>
</dbReference>
<gene>
    <name evidence="7" type="ORF">KI387_031244</name>
</gene>
<dbReference type="EMBL" id="JAHRHJ020000010">
    <property type="protein sequence ID" value="KAH9299562.1"/>
    <property type="molecule type" value="Genomic_DNA"/>
</dbReference>
<dbReference type="InterPro" id="IPR021109">
    <property type="entry name" value="Peptidase_aspartic_dom_sf"/>
</dbReference>
<evidence type="ECO:0000256" key="1">
    <source>
        <dbReference type="ARBA" id="ARBA00007447"/>
    </source>
</evidence>
<evidence type="ECO:0000313" key="7">
    <source>
        <dbReference type="EMBL" id="KAH9299562.1"/>
    </source>
</evidence>
<evidence type="ECO:0000256" key="3">
    <source>
        <dbReference type="ARBA" id="ARBA00022801"/>
    </source>
</evidence>
<dbReference type="PROSITE" id="PS51767">
    <property type="entry name" value="PEPTIDASE_A1"/>
    <property type="match status" value="1"/>
</dbReference>
<accession>A0AA38FF50</accession>
<evidence type="ECO:0000256" key="2">
    <source>
        <dbReference type="ARBA" id="ARBA00022750"/>
    </source>
</evidence>
<dbReference type="InterPro" id="IPR032861">
    <property type="entry name" value="TAXi_N"/>
</dbReference>
<dbReference type="Pfam" id="PF14543">
    <property type="entry name" value="TAXi_N"/>
    <property type="match status" value="1"/>
</dbReference>
<dbReference type="Gene3D" id="2.40.70.10">
    <property type="entry name" value="Acid Proteases"/>
    <property type="match status" value="2"/>
</dbReference>
<evidence type="ECO:0000256" key="4">
    <source>
        <dbReference type="ARBA" id="ARBA00023180"/>
    </source>
</evidence>
<dbReference type="GO" id="GO:0006508">
    <property type="term" value="P:proteolysis"/>
    <property type="evidence" value="ECO:0007669"/>
    <property type="project" value="InterPro"/>
</dbReference>
<dbReference type="AlphaFoldDB" id="A0AA38FF50"/>
<keyword evidence="2" id="KW-0645">Protease</keyword>
<evidence type="ECO:0000313" key="8">
    <source>
        <dbReference type="Proteomes" id="UP000824469"/>
    </source>
</evidence>
<evidence type="ECO:0000256" key="5">
    <source>
        <dbReference type="PIRSR" id="PIRSR601461-1"/>
    </source>
</evidence>
<keyword evidence="3" id="KW-0378">Hydrolase</keyword>
<evidence type="ECO:0000259" key="6">
    <source>
        <dbReference type="PROSITE" id="PS51767"/>
    </source>
</evidence>
<reference evidence="7 8" key="1">
    <citation type="journal article" date="2021" name="Nat. Plants">
        <title>The Taxus genome provides insights into paclitaxel biosynthesis.</title>
        <authorList>
            <person name="Xiong X."/>
            <person name="Gou J."/>
            <person name="Liao Q."/>
            <person name="Li Y."/>
            <person name="Zhou Q."/>
            <person name="Bi G."/>
            <person name="Li C."/>
            <person name="Du R."/>
            <person name="Wang X."/>
            <person name="Sun T."/>
            <person name="Guo L."/>
            <person name="Liang H."/>
            <person name="Lu P."/>
            <person name="Wu Y."/>
            <person name="Zhang Z."/>
            <person name="Ro D.K."/>
            <person name="Shang Y."/>
            <person name="Huang S."/>
            <person name="Yan J."/>
        </authorList>
    </citation>
    <scope>NUCLEOTIDE SEQUENCE [LARGE SCALE GENOMIC DNA]</scope>
    <source>
        <strain evidence="7">Ta-2019</strain>
    </source>
</reference>
<feature type="non-terminal residue" evidence="7">
    <location>
        <position position="472"/>
    </location>
</feature>
<keyword evidence="2" id="KW-0064">Aspartyl protease</keyword>
<keyword evidence="4" id="KW-0325">Glycoprotein</keyword>
<sequence>MARSGFNGGSRARLLVNVFAILIFLWGTGEVHSVGVLKLHHKFAHKLKSKDRIEDFKEHDSRRHARILSNVDIPIGGSANPSDAGLYYAQIGLGVPAKQYYVQVDTGSDVLWVSCVPCVKCPTSSGLGVRLTIYNPEGSGSVITCDQPFCKLANQGENLESCKPSGQCSYAVQYGDGSSTDGYFVEDTLQYKELVGNFQTRTENASVIFGCGSRQSGDLLQSDQALDGILGFGQANTSILSQLASLGKVRKIFAHCLDGDKGGGILAIGDVVQNNLSTTPLVPNQPHYNVNLTRIDIDGAPLDVDPEAFETNDKQGTIIDSGTTLAYLSVRAYKPLLTAIMTAEPSLEYMLQDGIYSFVYDGSVDDAFPTFTLYFEGSLSMKVYPHDYLLPASGNYWTIGWQDSGHQGEDNKYMTILGDLVLKNKLVVYNLEEQTIGWVDNYNCSSSIKMRDDNGASEYVGAHHLSHGILLR</sequence>
<feature type="domain" description="Peptidase A1" evidence="6">
    <location>
        <begin position="87"/>
        <end position="439"/>
    </location>
</feature>
<comment type="similarity">
    <text evidence="1">Belongs to the peptidase A1 family.</text>
</comment>
<dbReference type="InterPro" id="IPR001461">
    <property type="entry name" value="Aspartic_peptidase_A1"/>
</dbReference>
<organism evidence="7 8">
    <name type="scientific">Taxus chinensis</name>
    <name type="common">Chinese yew</name>
    <name type="synonym">Taxus wallichiana var. chinensis</name>
    <dbReference type="NCBI Taxonomy" id="29808"/>
    <lineage>
        <taxon>Eukaryota</taxon>
        <taxon>Viridiplantae</taxon>
        <taxon>Streptophyta</taxon>
        <taxon>Embryophyta</taxon>
        <taxon>Tracheophyta</taxon>
        <taxon>Spermatophyta</taxon>
        <taxon>Pinopsida</taxon>
        <taxon>Pinidae</taxon>
        <taxon>Conifers II</taxon>
        <taxon>Cupressales</taxon>
        <taxon>Taxaceae</taxon>
        <taxon>Taxus</taxon>
    </lineage>
</organism>
<dbReference type="InterPro" id="IPR033121">
    <property type="entry name" value="PEPTIDASE_A1"/>
</dbReference>
<feature type="active site" evidence="5">
    <location>
        <position position="320"/>
    </location>
</feature>